<gene>
    <name evidence="1" type="ORF">IPH26_17975</name>
</gene>
<dbReference type="Proteomes" id="UP000807785">
    <property type="component" value="Unassembled WGS sequence"/>
</dbReference>
<proteinExistence type="predicted"/>
<reference evidence="1" key="1">
    <citation type="submission" date="2020-10" db="EMBL/GenBank/DDBJ databases">
        <title>Connecting structure to function with the recovery of over 1000 high-quality activated sludge metagenome-assembled genomes encoding full-length rRNA genes using long-read sequencing.</title>
        <authorList>
            <person name="Singleton C.M."/>
            <person name="Petriglieri F."/>
            <person name="Kristensen J.M."/>
            <person name="Kirkegaard R.H."/>
            <person name="Michaelsen T.Y."/>
            <person name="Andersen M.H."/>
            <person name="Karst S.M."/>
            <person name="Dueholm M.S."/>
            <person name="Nielsen P.H."/>
            <person name="Albertsen M."/>
        </authorList>
    </citation>
    <scope>NUCLEOTIDE SEQUENCE</scope>
    <source>
        <strain evidence="1">Bjer_18-Q3-R1-45_BAT3C.347</strain>
    </source>
</reference>
<dbReference type="AlphaFoldDB" id="A0A9D7HM22"/>
<evidence type="ECO:0000313" key="2">
    <source>
        <dbReference type="Proteomes" id="UP000807785"/>
    </source>
</evidence>
<protein>
    <submittedName>
        <fullName evidence="1">Uncharacterized protein</fullName>
    </submittedName>
</protein>
<sequence>MDVTGHALMRLFYRLKTTSATAVLAELSAGVLSFDQWATFLYRLPESCDILVPTSAGALAVARNCIPGSTKADFVARTWMSHARIADNPARLDAVDRAFTEQGVVLNVRPYPLLTRSRIVATYEVTQAGGIDLLNRVLDSQIPAGRRLSAEWRFR</sequence>
<organism evidence="1 2">
    <name type="scientific">Candidatus Methylophosphatis roskildensis</name>
    <dbReference type="NCBI Taxonomy" id="2899263"/>
    <lineage>
        <taxon>Bacteria</taxon>
        <taxon>Pseudomonadati</taxon>
        <taxon>Pseudomonadota</taxon>
        <taxon>Betaproteobacteria</taxon>
        <taxon>Nitrosomonadales</taxon>
        <taxon>Sterolibacteriaceae</taxon>
        <taxon>Candidatus Methylophosphatis</taxon>
    </lineage>
</organism>
<dbReference type="EMBL" id="JADJEV010000004">
    <property type="protein sequence ID" value="MBK6974737.1"/>
    <property type="molecule type" value="Genomic_DNA"/>
</dbReference>
<name>A0A9D7HM22_9PROT</name>
<comment type="caution">
    <text evidence="1">The sequence shown here is derived from an EMBL/GenBank/DDBJ whole genome shotgun (WGS) entry which is preliminary data.</text>
</comment>
<evidence type="ECO:0000313" key="1">
    <source>
        <dbReference type="EMBL" id="MBK6974737.1"/>
    </source>
</evidence>
<accession>A0A9D7HM22</accession>